<name>A0A6M3KXY2_9ZZZZ</name>
<sequence>MEWPKKQITWIEDRTLYISVPFTWCLPEVKTIIQQRSFFWNSVIVGGPAIYLMPDYLAEIDYVSVGHNMDGVLQRVNPMATRTTIGCIRSCKFCGVRKFEGDFKELEDWPNLPIICDNNLLAASQKHFDKVIDRLVKWEWADFNQGLDSRLLTEYHAGRLSRIKKPIIRLALDSIKYIDAWVVAFEKLIKAGIAKTNIRSYAIVGFDSDPSECWTRCELITKQGIKVLPMWYHALDTLEKNIVTKNQTDLGWNDYERKRIMGWYYKHRGEKK</sequence>
<accession>A0A6M3KXY2</accession>
<protein>
    <recommendedName>
        <fullName evidence="2">Radical SAM superfamily protein</fullName>
    </recommendedName>
</protein>
<dbReference type="AlphaFoldDB" id="A0A6M3KXY2"/>
<dbReference type="EMBL" id="MT142679">
    <property type="protein sequence ID" value="QJA87066.1"/>
    <property type="molecule type" value="Genomic_DNA"/>
</dbReference>
<reference evidence="1" key="1">
    <citation type="submission" date="2020-03" db="EMBL/GenBank/DDBJ databases">
        <title>The deep terrestrial virosphere.</title>
        <authorList>
            <person name="Holmfeldt K."/>
            <person name="Nilsson E."/>
            <person name="Simone D."/>
            <person name="Lopez-Fernandez M."/>
            <person name="Wu X."/>
            <person name="de Brujin I."/>
            <person name="Lundin D."/>
            <person name="Andersson A."/>
            <person name="Bertilsson S."/>
            <person name="Dopson M."/>
        </authorList>
    </citation>
    <scope>NUCLEOTIDE SEQUENCE</scope>
    <source>
        <strain evidence="1">MM415B03056</strain>
    </source>
</reference>
<proteinExistence type="predicted"/>
<evidence type="ECO:0000313" key="1">
    <source>
        <dbReference type="EMBL" id="QJA87066.1"/>
    </source>
</evidence>
<gene>
    <name evidence="1" type="ORF">MM415B03056_0014</name>
</gene>
<evidence type="ECO:0008006" key="2">
    <source>
        <dbReference type="Google" id="ProtNLM"/>
    </source>
</evidence>
<organism evidence="1">
    <name type="scientific">viral metagenome</name>
    <dbReference type="NCBI Taxonomy" id="1070528"/>
    <lineage>
        <taxon>unclassified sequences</taxon>
        <taxon>metagenomes</taxon>
        <taxon>organismal metagenomes</taxon>
    </lineage>
</organism>